<dbReference type="SUPFAM" id="SSF46689">
    <property type="entry name" value="Homeodomain-like"/>
    <property type="match status" value="2"/>
</dbReference>
<dbReference type="Pfam" id="PF01965">
    <property type="entry name" value="DJ-1_PfpI"/>
    <property type="match status" value="1"/>
</dbReference>
<dbReference type="RefSeq" id="WP_046477652.1">
    <property type="nucleotide sequence ID" value="NZ_LN829118.1"/>
</dbReference>
<dbReference type="KEGG" id="fiy:BN1229_v1_1555"/>
<dbReference type="SMART" id="SM00342">
    <property type="entry name" value="HTH_ARAC"/>
    <property type="match status" value="1"/>
</dbReference>
<dbReference type="InterPro" id="IPR009057">
    <property type="entry name" value="Homeodomain-like_sf"/>
</dbReference>
<dbReference type="KEGG" id="fil:BN1229_v1_1553"/>
<dbReference type="InterPro" id="IPR020449">
    <property type="entry name" value="Tscrpt_reg_AraC-type_HTH"/>
</dbReference>
<dbReference type="Gene3D" id="1.10.10.60">
    <property type="entry name" value="Homeodomain-like"/>
    <property type="match status" value="1"/>
</dbReference>
<dbReference type="OrthoDB" id="9793422at2"/>
<dbReference type="AlphaFoldDB" id="A0A0D6JEH1"/>
<evidence type="ECO:0000259" key="4">
    <source>
        <dbReference type="PROSITE" id="PS01124"/>
    </source>
</evidence>
<dbReference type="PROSITE" id="PS01124">
    <property type="entry name" value="HTH_ARAC_FAMILY_2"/>
    <property type="match status" value="1"/>
</dbReference>
<reference evidence="6" key="1">
    <citation type="submission" date="2015-02" db="EMBL/GenBank/DDBJ databases">
        <authorList>
            <person name="Chooi Y.-H."/>
        </authorList>
    </citation>
    <scope>NUCLEOTIDE SEQUENCE [LARGE SCALE GENOMIC DNA]</scope>
    <source>
        <strain evidence="6">strain Y</strain>
    </source>
</reference>
<dbReference type="Gene3D" id="3.40.50.880">
    <property type="match status" value="1"/>
</dbReference>
<dbReference type="EMBL" id="LN829119">
    <property type="protein sequence ID" value="CPR18095.1"/>
    <property type="molecule type" value="Genomic_DNA"/>
</dbReference>
<accession>A0A0D6JEH1</accession>
<evidence type="ECO:0000313" key="5">
    <source>
        <dbReference type="EMBL" id="CPR18095.1"/>
    </source>
</evidence>
<evidence type="ECO:0000313" key="6">
    <source>
        <dbReference type="Proteomes" id="UP000033187"/>
    </source>
</evidence>
<dbReference type="InterPro" id="IPR002818">
    <property type="entry name" value="DJ-1/PfpI"/>
</dbReference>
<dbReference type="GO" id="GO:0043565">
    <property type="term" value="F:sequence-specific DNA binding"/>
    <property type="evidence" value="ECO:0007669"/>
    <property type="project" value="InterPro"/>
</dbReference>
<gene>
    <name evidence="5" type="ORF">YBN1229_v1_1555</name>
</gene>
<dbReference type="PRINTS" id="PR00032">
    <property type="entry name" value="HTHARAC"/>
</dbReference>
<dbReference type="GO" id="GO:0003700">
    <property type="term" value="F:DNA-binding transcription factor activity"/>
    <property type="evidence" value="ECO:0007669"/>
    <property type="project" value="InterPro"/>
</dbReference>
<dbReference type="PANTHER" id="PTHR43130:SF3">
    <property type="entry name" value="HTH-TYPE TRANSCRIPTIONAL REGULATOR RV1931C"/>
    <property type="match status" value="1"/>
</dbReference>
<dbReference type="CDD" id="cd03138">
    <property type="entry name" value="GATase1_AraC_2"/>
    <property type="match status" value="1"/>
</dbReference>
<organism evidence="5 6">
    <name type="scientific">Candidatus Filomicrobium marinum</name>
    <dbReference type="NCBI Taxonomy" id="1608628"/>
    <lineage>
        <taxon>Bacteria</taxon>
        <taxon>Pseudomonadati</taxon>
        <taxon>Pseudomonadota</taxon>
        <taxon>Alphaproteobacteria</taxon>
        <taxon>Hyphomicrobiales</taxon>
        <taxon>Hyphomicrobiaceae</taxon>
        <taxon>Filomicrobium</taxon>
    </lineage>
</organism>
<name>A0A0D6JEH1_9HYPH</name>
<keyword evidence="6" id="KW-1185">Reference proteome</keyword>
<dbReference type="SUPFAM" id="SSF52317">
    <property type="entry name" value="Class I glutamine amidotransferase-like"/>
    <property type="match status" value="1"/>
</dbReference>
<sequence>MEQPEPIEAFIIALPETAGSALYGIVDVLSATGTLWQELVGEGEGGTLIRPRIVSLNRKPFCCGNAIPVSPDLDLATAATAELIILPELWLAPTDDLSDRYRELKEWLVQRYHDGSTIYSACSGSVLLAASGLLEGREATSHWGYEDLFRRSFPRVRFKPDPNLVFADPSGRIVTAGGATSWHDLAIHIISRHCSPGEAMRIAKVYLLKWHCEGQLPYASLMRRQPHADSAVRRAEDWLARHFREANAVSGAVAACGIPERSLKRRFKTATGATLMRYVQNLRIEDAKRLLETERGPSEDVASAVGYENAAFFRRLFKRCTGLTPGQYRQMFQPVAHAANAAAD</sequence>
<keyword evidence="3" id="KW-0804">Transcription</keyword>
<evidence type="ECO:0000256" key="1">
    <source>
        <dbReference type="ARBA" id="ARBA00023015"/>
    </source>
</evidence>
<keyword evidence="1" id="KW-0805">Transcription regulation</keyword>
<dbReference type="InterPro" id="IPR052158">
    <property type="entry name" value="INH-QAR"/>
</dbReference>
<keyword evidence="2" id="KW-0238">DNA-binding</keyword>
<evidence type="ECO:0000256" key="3">
    <source>
        <dbReference type="ARBA" id="ARBA00023163"/>
    </source>
</evidence>
<dbReference type="Pfam" id="PF12833">
    <property type="entry name" value="HTH_18"/>
    <property type="match status" value="1"/>
</dbReference>
<dbReference type="PANTHER" id="PTHR43130">
    <property type="entry name" value="ARAC-FAMILY TRANSCRIPTIONAL REGULATOR"/>
    <property type="match status" value="1"/>
</dbReference>
<dbReference type="Proteomes" id="UP000033187">
    <property type="component" value="Chromosome 1"/>
</dbReference>
<dbReference type="InterPro" id="IPR018060">
    <property type="entry name" value="HTH_AraC"/>
</dbReference>
<feature type="domain" description="HTH araC/xylS-type" evidence="4">
    <location>
        <begin position="233"/>
        <end position="331"/>
    </location>
</feature>
<protein>
    <submittedName>
        <fullName evidence="5">Helix-turn-helix domain-containing protein AraC type</fullName>
    </submittedName>
</protein>
<dbReference type="InterPro" id="IPR029062">
    <property type="entry name" value="Class_I_gatase-like"/>
</dbReference>
<evidence type="ECO:0000256" key="2">
    <source>
        <dbReference type="ARBA" id="ARBA00023125"/>
    </source>
</evidence>
<proteinExistence type="predicted"/>